<feature type="domain" description="RSE1/DDB1/CPSF1 C-terminal" evidence="5">
    <location>
        <begin position="771"/>
        <end position="1093"/>
    </location>
</feature>
<dbReference type="Pfam" id="PF03178">
    <property type="entry name" value="CPSF_A"/>
    <property type="match status" value="1"/>
</dbReference>
<proteinExistence type="inferred from homology"/>
<comment type="similarity">
    <text evidence="2">Belongs to the DDB1 family.</text>
</comment>
<dbReference type="GO" id="GO:0005634">
    <property type="term" value="C:nucleus"/>
    <property type="evidence" value="ECO:0007669"/>
    <property type="project" value="UniProtKB-SubCell"/>
</dbReference>
<evidence type="ECO:0000259" key="5">
    <source>
        <dbReference type="Pfam" id="PF03178"/>
    </source>
</evidence>
<organism evidence="8 9">
    <name type="scientific">Ascodesmis nigricans</name>
    <dbReference type="NCBI Taxonomy" id="341454"/>
    <lineage>
        <taxon>Eukaryota</taxon>
        <taxon>Fungi</taxon>
        <taxon>Dikarya</taxon>
        <taxon>Ascomycota</taxon>
        <taxon>Pezizomycotina</taxon>
        <taxon>Pezizomycetes</taxon>
        <taxon>Pezizales</taxon>
        <taxon>Ascodesmidaceae</taxon>
        <taxon>Ascodesmis</taxon>
    </lineage>
</organism>
<dbReference type="Proteomes" id="UP000298138">
    <property type="component" value="Unassembled WGS sequence"/>
</dbReference>
<reference evidence="8 9" key="1">
    <citation type="submission" date="2019-04" db="EMBL/GenBank/DDBJ databases">
        <title>Comparative genomics and transcriptomics to analyze fruiting body development in filamentous ascomycetes.</title>
        <authorList>
            <consortium name="DOE Joint Genome Institute"/>
            <person name="Lutkenhaus R."/>
            <person name="Traeger S."/>
            <person name="Breuer J."/>
            <person name="Kuo A."/>
            <person name="Lipzen A."/>
            <person name="Pangilinan J."/>
            <person name="Dilworth D."/>
            <person name="Sandor L."/>
            <person name="Poggeler S."/>
            <person name="Barry K."/>
            <person name="Grigoriev I.V."/>
            <person name="Nowrousian M."/>
        </authorList>
    </citation>
    <scope>NUCLEOTIDE SEQUENCE [LARGE SCALE GENOMIC DNA]</scope>
    <source>
        <strain evidence="8 9">CBS 389.68</strain>
    </source>
</reference>
<dbReference type="Pfam" id="PF23726">
    <property type="entry name" value="Beta-prop_RSE1_2nd"/>
    <property type="match status" value="1"/>
</dbReference>
<keyword evidence="4" id="KW-0539">Nucleus</keyword>
<name>A0A4S2N016_9PEZI</name>
<dbReference type="InterPro" id="IPR058543">
    <property type="entry name" value="Beta-prop_RSE1/DDB1/CPSF1_2nd"/>
</dbReference>
<evidence type="ECO:0000259" key="7">
    <source>
        <dbReference type="Pfam" id="PF23726"/>
    </source>
</evidence>
<evidence type="ECO:0000256" key="4">
    <source>
        <dbReference type="ARBA" id="ARBA00023242"/>
    </source>
</evidence>
<feature type="domain" description="RSE1/DDB1/CPSF1 second beta-propeller" evidence="7">
    <location>
        <begin position="426"/>
        <end position="722"/>
    </location>
</feature>
<sequence length="1132" mass="124470">MAYLASIHKASSVRFALKANFLSPDESSLIVAKSNRVEVYNFSGDGLNLRTSFTVYGRITGLLTIQPANSPTAHLLIATEAQDYLTVSWDAERHTIRNERAATDLADQFLRDAECGPLYRADPEGRVLGFHVYEGSLCTIPIVAPQKTGKRGRKNQTEKQIGDLETPEIIRMKQIKVADFVFLDGVDKPTIAVLHRDGATDSTTLESYVIPLKKYSEDLEPWKLEAQNLEVEAKFLIPVSKPMRGVLVVGEQSLTYVTPEDDTVPFKRPFSEASIPTAWGAVDNQRFLLADELGRLKVIFLEVKEEKVVDIKVENIGETAVASSIVYLDNGHVFIGSHFGDSQLVKLAPTDPKCQVIQAFPNLAPILDFQVLDGESGQEGAQEHQQSIYSSGQNRIVTGSGGYKDGGLRSMKNGVGLEDTATVLEDMEGVRSLWALQSNPDSSFDDTLVISLIDETRVIRFDPAGDVEELEDFMSFRLQEETLVTCNLPNGRLLQVTSSCTTLVDAEGGTVLAQANPGASISAASVANQYLICAVRGKEIICYDLNQDLQEVGKVSFEHEIACLNASTTMIAAVGFWTTQTISLLSLPDLSVRSAETLGDSIPRSIIIANLLERRPPTLLVAMGDGTMFTFTVDVDSFGLSEKKTVVLGTQAYYFYPVPREHGTVSVFAACDHPNLIYGEDDRIVYSAVTADNITQLHSFNSEVFPGSVAIMAGTELQISTIDPARTIHVKTLKVGDVIRRVSYSKEHQLFGVVTVHSDIDSSGAESFRCYMKLVDNGTFIPVDSYTLGENELVESLTCIKLDNGVGDGSTTERFLVGTGALSETSDEATGGRILVFEVSHSRKLKLVTEHKTRSGVKCLDAVGDKIVTAMNKTVDVFAYIYPQSSPATSAPALKHLLTYRAHTEPIDMSVSNNIITVGDIMKGPYLLQLTDENGKPVLQELARSYQPSWTTAVELLDDDTILAADNEGNIQIWERNKSGIAEDQKRLQVISEGKLWEMVNKIRRINTHFVTTDSTPITPKAHIATVDGSVYLLSLITPTYINLLLQLQTNLARVIKGIGDLQFMRFRAFSDRTRTADEPYRLVDGDFVERFLELKTEEQEFVIAGAGTEADKLEIGVDELRGLLEGLRRMH</sequence>
<dbReference type="Gene3D" id="2.130.10.10">
    <property type="entry name" value="YVTN repeat-like/Quinoprotein amine dehydrogenase"/>
    <property type="match status" value="3"/>
</dbReference>
<evidence type="ECO:0000256" key="3">
    <source>
        <dbReference type="ARBA" id="ARBA00014577"/>
    </source>
</evidence>
<dbReference type="InterPro" id="IPR018846">
    <property type="entry name" value="Beta-prop_RSE1/DDB1/CPSF1_1st"/>
</dbReference>
<dbReference type="InterPro" id="IPR004871">
    <property type="entry name" value="RSE1/DDB1/CPSF1_C"/>
</dbReference>
<evidence type="ECO:0000256" key="2">
    <source>
        <dbReference type="ARBA" id="ARBA00007453"/>
    </source>
</evidence>
<protein>
    <recommendedName>
        <fullName evidence="3">DNA damage-binding protein 1</fullName>
    </recommendedName>
</protein>
<dbReference type="InterPro" id="IPR015943">
    <property type="entry name" value="WD40/YVTN_repeat-like_dom_sf"/>
</dbReference>
<keyword evidence="9" id="KW-1185">Reference proteome</keyword>
<comment type="subcellular location">
    <subcellularLocation>
        <location evidence="1">Nucleus</location>
    </subcellularLocation>
</comment>
<dbReference type="InterPro" id="IPR050358">
    <property type="entry name" value="RSE1/DDB1/CFT1"/>
</dbReference>
<dbReference type="InterPro" id="IPR011047">
    <property type="entry name" value="Quinoprotein_ADH-like_sf"/>
</dbReference>
<dbReference type="AlphaFoldDB" id="A0A4S2N016"/>
<evidence type="ECO:0000259" key="6">
    <source>
        <dbReference type="Pfam" id="PF10433"/>
    </source>
</evidence>
<dbReference type="Gene3D" id="1.10.150.910">
    <property type="match status" value="1"/>
</dbReference>
<evidence type="ECO:0000313" key="8">
    <source>
        <dbReference type="EMBL" id="TGZ82422.1"/>
    </source>
</evidence>
<dbReference type="PANTHER" id="PTHR10644">
    <property type="entry name" value="DNA REPAIR/RNA PROCESSING CPSF FAMILY"/>
    <property type="match status" value="1"/>
</dbReference>
<gene>
    <name evidence="8" type="ORF">EX30DRAFT_386693</name>
</gene>
<dbReference type="STRING" id="341454.A0A4S2N016"/>
<accession>A0A4S2N016</accession>
<dbReference type="OrthoDB" id="433457at2759"/>
<dbReference type="SUPFAM" id="SSF50998">
    <property type="entry name" value="Quinoprotein alcohol dehydrogenase-like"/>
    <property type="match status" value="1"/>
</dbReference>
<dbReference type="InParanoid" id="A0A4S2N016"/>
<dbReference type="EMBL" id="ML220115">
    <property type="protein sequence ID" value="TGZ82422.1"/>
    <property type="molecule type" value="Genomic_DNA"/>
</dbReference>
<feature type="domain" description="RSE1/DDB1/CPSF1 first beta-propeller" evidence="6">
    <location>
        <begin position="12"/>
        <end position="360"/>
    </location>
</feature>
<dbReference type="GO" id="GO:0003676">
    <property type="term" value="F:nucleic acid binding"/>
    <property type="evidence" value="ECO:0007669"/>
    <property type="project" value="InterPro"/>
</dbReference>
<evidence type="ECO:0000313" key="9">
    <source>
        <dbReference type="Proteomes" id="UP000298138"/>
    </source>
</evidence>
<dbReference type="Pfam" id="PF10433">
    <property type="entry name" value="Beta-prop_RSE1_1st"/>
    <property type="match status" value="1"/>
</dbReference>
<evidence type="ECO:0000256" key="1">
    <source>
        <dbReference type="ARBA" id="ARBA00004123"/>
    </source>
</evidence>